<evidence type="ECO:0000256" key="6">
    <source>
        <dbReference type="ARBA" id="ARBA00023157"/>
    </source>
</evidence>
<evidence type="ECO:0000256" key="11">
    <source>
        <dbReference type="ARBA" id="ARBA00049091"/>
    </source>
</evidence>
<evidence type="ECO:0000256" key="7">
    <source>
        <dbReference type="ARBA" id="ARBA00023284"/>
    </source>
</evidence>
<dbReference type="Pfam" id="PF00578">
    <property type="entry name" value="AhpC-TSA"/>
    <property type="match status" value="1"/>
</dbReference>
<dbReference type="InterPro" id="IPR000866">
    <property type="entry name" value="AhpC/TSA"/>
</dbReference>
<dbReference type="EMBL" id="JAQNDM010000002">
    <property type="protein sequence ID" value="MDC0710214.1"/>
    <property type="molecule type" value="Genomic_DNA"/>
</dbReference>
<dbReference type="SUPFAM" id="SSF52833">
    <property type="entry name" value="Thioredoxin-like"/>
    <property type="match status" value="1"/>
</dbReference>
<evidence type="ECO:0000256" key="10">
    <source>
        <dbReference type="ARBA" id="ARBA00042639"/>
    </source>
</evidence>
<dbReference type="RefSeq" id="WP_272139445.1">
    <property type="nucleotide sequence ID" value="NZ_JAQNDM010000002.1"/>
</dbReference>
<dbReference type="PANTHER" id="PTHR42801:SF4">
    <property type="entry name" value="AHPC_TSA FAMILY PROTEIN"/>
    <property type="match status" value="1"/>
</dbReference>
<dbReference type="InterPro" id="IPR050924">
    <property type="entry name" value="Peroxiredoxin_BCP/PrxQ"/>
</dbReference>
<comment type="function">
    <text evidence="1">Thiol-specific peroxidase that catalyzes the reduction of hydrogen peroxide and organic hydroperoxides to water and alcohols, respectively. Plays a role in cell protection against oxidative stress by detoxifying peroxides and as sensor of hydrogen peroxide-mediated signaling events.</text>
</comment>
<keyword evidence="6" id="KW-1015">Disulfide bond</keyword>
<dbReference type="InterPro" id="IPR036249">
    <property type="entry name" value="Thioredoxin-like_sf"/>
</dbReference>
<reference evidence="14 15" key="1">
    <citation type="submission" date="2022-11" db="EMBL/GenBank/DDBJ databases">
        <title>Minimal conservation of predation-associated metabolite biosynthetic gene clusters underscores biosynthetic potential of Myxococcota including descriptions for ten novel species: Archangium lansinium sp. nov., Myxococcus landrumus sp. nov., Nannocystis bai.</title>
        <authorList>
            <person name="Ahearne A."/>
            <person name="Stevens C."/>
            <person name="Dowd S."/>
        </authorList>
    </citation>
    <scope>NUCLEOTIDE SEQUENCE [LARGE SCALE GENOMIC DNA]</scope>
    <source>
        <strain evidence="14 15">NCWAL01</strain>
    </source>
</reference>
<evidence type="ECO:0000256" key="1">
    <source>
        <dbReference type="ARBA" id="ARBA00003330"/>
    </source>
</evidence>
<keyword evidence="15" id="KW-1185">Reference proteome</keyword>
<dbReference type="InterPro" id="IPR013766">
    <property type="entry name" value="Thioredoxin_domain"/>
</dbReference>
<dbReference type="EC" id="1.11.1.24" evidence="2"/>
<dbReference type="Proteomes" id="UP001221838">
    <property type="component" value="Unassembled WGS sequence"/>
</dbReference>
<feature type="signal peptide" evidence="12">
    <location>
        <begin position="1"/>
        <end position="18"/>
    </location>
</feature>
<evidence type="ECO:0000256" key="12">
    <source>
        <dbReference type="SAM" id="SignalP"/>
    </source>
</evidence>
<evidence type="ECO:0000313" key="14">
    <source>
        <dbReference type="EMBL" id="MDC0710214.1"/>
    </source>
</evidence>
<dbReference type="PROSITE" id="PS51352">
    <property type="entry name" value="THIOREDOXIN_2"/>
    <property type="match status" value="1"/>
</dbReference>
<evidence type="ECO:0000259" key="13">
    <source>
        <dbReference type="PROSITE" id="PS51352"/>
    </source>
</evidence>
<proteinExistence type="inferred from homology"/>
<keyword evidence="5" id="KW-0560">Oxidoreductase</keyword>
<organism evidence="14 15">
    <name type="scientific">Stigmatella ashevillensis</name>
    <dbReference type="NCBI Taxonomy" id="2995309"/>
    <lineage>
        <taxon>Bacteria</taxon>
        <taxon>Pseudomonadati</taxon>
        <taxon>Myxococcota</taxon>
        <taxon>Myxococcia</taxon>
        <taxon>Myxococcales</taxon>
        <taxon>Cystobacterineae</taxon>
        <taxon>Archangiaceae</taxon>
        <taxon>Stigmatella</taxon>
    </lineage>
</organism>
<feature type="domain" description="Thioredoxin" evidence="13">
    <location>
        <begin position="16"/>
        <end position="138"/>
    </location>
</feature>
<sequence>MLLPLLMTGFFAAATPQAGDTAPDFTVTDTSGKKYTLSEQVKEGPVIVAFFPKAFTPGCTNELTAYRDRYADIEKLKGQVLAVSMDDAETLKKFKESLKAPFAFIPDPDGVVVKQFDVKTPVMSYAQRYTFVVGEGRKILRVESGKDAIDPSAAIAACPLRKQDAKPEPKAAPH</sequence>
<gene>
    <name evidence="14" type="ORF">POL68_17185</name>
</gene>
<keyword evidence="7" id="KW-0676">Redox-active center</keyword>
<evidence type="ECO:0000256" key="9">
    <source>
        <dbReference type="ARBA" id="ARBA00038489"/>
    </source>
</evidence>
<evidence type="ECO:0000256" key="2">
    <source>
        <dbReference type="ARBA" id="ARBA00013017"/>
    </source>
</evidence>
<evidence type="ECO:0000313" key="15">
    <source>
        <dbReference type="Proteomes" id="UP001221838"/>
    </source>
</evidence>
<evidence type="ECO:0000256" key="5">
    <source>
        <dbReference type="ARBA" id="ARBA00023002"/>
    </source>
</evidence>
<evidence type="ECO:0000256" key="8">
    <source>
        <dbReference type="ARBA" id="ARBA00032824"/>
    </source>
</evidence>
<dbReference type="Gene3D" id="3.40.30.10">
    <property type="entry name" value="Glutaredoxin"/>
    <property type="match status" value="1"/>
</dbReference>
<evidence type="ECO:0000256" key="3">
    <source>
        <dbReference type="ARBA" id="ARBA00022559"/>
    </source>
</evidence>
<accession>A0ABT5DAY8</accession>
<name>A0ABT5DAY8_9BACT</name>
<dbReference type="PANTHER" id="PTHR42801">
    <property type="entry name" value="THIOREDOXIN-DEPENDENT PEROXIDE REDUCTASE"/>
    <property type="match status" value="1"/>
</dbReference>
<keyword evidence="3" id="KW-0575">Peroxidase</keyword>
<feature type="chain" id="PRO_5045447541" description="thioredoxin-dependent peroxiredoxin" evidence="12">
    <location>
        <begin position="19"/>
        <end position="174"/>
    </location>
</feature>
<evidence type="ECO:0000256" key="4">
    <source>
        <dbReference type="ARBA" id="ARBA00022862"/>
    </source>
</evidence>
<keyword evidence="12" id="KW-0732">Signal</keyword>
<comment type="caution">
    <text evidence="14">The sequence shown here is derived from an EMBL/GenBank/DDBJ whole genome shotgun (WGS) entry which is preliminary data.</text>
</comment>
<comment type="catalytic activity">
    <reaction evidence="11">
        <text>a hydroperoxide + [thioredoxin]-dithiol = an alcohol + [thioredoxin]-disulfide + H2O</text>
        <dbReference type="Rhea" id="RHEA:62620"/>
        <dbReference type="Rhea" id="RHEA-COMP:10698"/>
        <dbReference type="Rhea" id="RHEA-COMP:10700"/>
        <dbReference type="ChEBI" id="CHEBI:15377"/>
        <dbReference type="ChEBI" id="CHEBI:29950"/>
        <dbReference type="ChEBI" id="CHEBI:30879"/>
        <dbReference type="ChEBI" id="CHEBI:35924"/>
        <dbReference type="ChEBI" id="CHEBI:50058"/>
        <dbReference type="EC" id="1.11.1.24"/>
    </reaction>
</comment>
<comment type="similarity">
    <text evidence="9">Belongs to the peroxiredoxin family. BCP/PrxQ subfamily.</text>
</comment>
<protein>
    <recommendedName>
        <fullName evidence="2">thioredoxin-dependent peroxiredoxin</fullName>
        <ecNumber evidence="2">1.11.1.24</ecNumber>
    </recommendedName>
    <alternativeName>
        <fullName evidence="8">Thioredoxin peroxidase</fullName>
    </alternativeName>
    <alternativeName>
        <fullName evidence="10">Thioredoxin-dependent peroxiredoxin Bcp</fullName>
    </alternativeName>
</protein>
<keyword evidence="4" id="KW-0049">Antioxidant</keyword>
<dbReference type="CDD" id="cd03017">
    <property type="entry name" value="PRX_BCP"/>
    <property type="match status" value="1"/>
</dbReference>